<dbReference type="InterPro" id="IPR028082">
    <property type="entry name" value="Peripla_BP_I"/>
</dbReference>
<keyword evidence="1" id="KW-0678">Repressor</keyword>
<dbReference type="RefSeq" id="WP_350938088.1">
    <property type="nucleotide sequence ID" value="NZ_JAYWLC010000013.1"/>
</dbReference>
<keyword evidence="3" id="KW-0238">DNA-binding</keyword>
<dbReference type="SUPFAM" id="SSF53822">
    <property type="entry name" value="Periplasmic binding protein-like I"/>
    <property type="match status" value="1"/>
</dbReference>
<evidence type="ECO:0000259" key="5">
    <source>
        <dbReference type="PROSITE" id="PS50932"/>
    </source>
</evidence>
<gene>
    <name evidence="6" type="ORF">VSX56_14385</name>
</gene>
<reference evidence="6 7" key="1">
    <citation type="submission" date="2024-01" db="EMBL/GenBank/DDBJ databases">
        <authorList>
            <person name="Deng Y."/>
            <person name="Su J."/>
        </authorList>
    </citation>
    <scope>NUCLEOTIDE SEQUENCE [LARGE SCALE GENOMIC DNA]</scope>
    <source>
        <strain evidence="6 7">CPCC 100088</strain>
    </source>
</reference>
<feature type="domain" description="HTH lacI-type" evidence="5">
    <location>
        <begin position="9"/>
        <end position="63"/>
    </location>
</feature>
<protein>
    <submittedName>
        <fullName evidence="6">Substrate-binding domain-containing protein</fullName>
    </submittedName>
</protein>
<dbReference type="EMBL" id="JAYWLC010000013">
    <property type="protein sequence ID" value="MER5172963.1"/>
    <property type="molecule type" value="Genomic_DNA"/>
</dbReference>
<evidence type="ECO:0000256" key="1">
    <source>
        <dbReference type="ARBA" id="ARBA00022491"/>
    </source>
</evidence>
<dbReference type="CDD" id="cd06278">
    <property type="entry name" value="PBP1_LacI-like"/>
    <property type="match status" value="1"/>
</dbReference>
<name>A0ABV1SJ92_9RHOB</name>
<dbReference type="SMART" id="SM00354">
    <property type="entry name" value="HTH_LACI"/>
    <property type="match status" value="1"/>
</dbReference>
<dbReference type="Proteomes" id="UP001438953">
    <property type="component" value="Unassembled WGS sequence"/>
</dbReference>
<proteinExistence type="predicted"/>
<dbReference type="Gene3D" id="1.10.260.40">
    <property type="entry name" value="lambda repressor-like DNA-binding domains"/>
    <property type="match status" value="1"/>
</dbReference>
<evidence type="ECO:0000256" key="4">
    <source>
        <dbReference type="ARBA" id="ARBA00023163"/>
    </source>
</evidence>
<sequence length="337" mass="35554">MSDPAPRPASAAEVAALAGVSRSAVSRTFTDGASVSARTRAKVMAAAEALNYHVNHLARGLSKDASRPVCLLASNLTRPYHGLLLDALTRRLQAAGRMAMVINVSTDPQSAGAALAQALSYRASAVVVMSGTPPADMVTACIDAGQKVIAINRGEEWPGVHHIRIDYRRAMQEAVTALRAAGCGRIALAGSRKGTPSLAAREAFFIEACHAQGIDPVVWRGDGSGYAEGQEAAQALLQGQAPPEGIFCLTDLMACGLMDMARDTLALAIPRDLCVIGFDDIPQAGWAGYGLTSFGQPYDRIAARVEEILLGEEPASRLETPLIWRQSVRSAKEPPRG</sequence>
<dbReference type="Gene3D" id="3.40.50.2300">
    <property type="match status" value="2"/>
</dbReference>
<keyword evidence="2" id="KW-0805">Transcription regulation</keyword>
<evidence type="ECO:0000313" key="6">
    <source>
        <dbReference type="EMBL" id="MER5172963.1"/>
    </source>
</evidence>
<comment type="caution">
    <text evidence="6">The sequence shown here is derived from an EMBL/GenBank/DDBJ whole genome shotgun (WGS) entry which is preliminary data.</text>
</comment>
<dbReference type="PANTHER" id="PTHR30146:SF95">
    <property type="entry name" value="RIBOSE OPERON REPRESSOR"/>
    <property type="match status" value="1"/>
</dbReference>
<dbReference type="Pfam" id="PF00356">
    <property type="entry name" value="LacI"/>
    <property type="match status" value="1"/>
</dbReference>
<reference evidence="6 7" key="2">
    <citation type="submission" date="2024-06" db="EMBL/GenBank/DDBJ databases">
        <title>Thioclava kandeliae sp. nov. from a rhizosphere soil sample of Kandelia candel in a mangrove.</title>
        <authorList>
            <person name="Mu T."/>
        </authorList>
    </citation>
    <scope>NUCLEOTIDE SEQUENCE [LARGE SCALE GENOMIC DNA]</scope>
    <source>
        <strain evidence="6 7">CPCC 100088</strain>
    </source>
</reference>
<dbReference type="InterPro" id="IPR000843">
    <property type="entry name" value="HTH_LacI"/>
</dbReference>
<dbReference type="InterPro" id="IPR010982">
    <property type="entry name" value="Lambda_DNA-bd_dom_sf"/>
</dbReference>
<dbReference type="SUPFAM" id="SSF47413">
    <property type="entry name" value="lambda repressor-like DNA-binding domains"/>
    <property type="match status" value="1"/>
</dbReference>
<keyword evidence="7" id="KW-1185">Reference proteome</keyword>
<evidence type="ECO:0000256" key="3">
    <source>
        <dbReference type="ARBA" id="ARBA00023125"/>
    </source>
</evidence>
<dbReference type="InterPro" id="IPR046335">
    <property type="entry name" value="LacI/GalR-like_sensor"/>
</dbReference>
<organism evidence="6 7">
    <name type="scientific">Thioclava kandeliae</name>
    <dbReference type="NCBI Taxonomy" id="3070818"/>
    <lineage>
        <taxon>Bacteria</taxon>
        <taxon>Pseudomonadati</taxon>
        <taxon>Pseudomonadota</taxon>
        <taxon>Alphaproteobacteria</taxon>
        <taxon>Rhodobacterales</taxon>
        <taxon>Paracoccaceae</taxon>
        <taxon>Thioclava</taxon>
    </lineage>
</organism>
<dbReference type="PANTHER" id="PTHR30146">
    <property type="entry name" value="LACI-RELATED TRANSCRIPTIONAL REPRESSOR"/>
    <property type="match status" value="1"/>
</dbReference>
<dbReference type="PROSITE" id="PS50932">
    <property type="entry name" value="HTH_LACI_2"/>
    <property type="match status" value="1"/>
</dbReference>
<dbReference type="CDD" id="cd01392">
    <property type="entry name" value="HTH_LacI"/>
    <property type="match status" value="1"/>
</dbReference>
<evidence type="ECO:0000313" key="7">
    <source>
        <dbReference type="Proteomes" id="UP001438953"/>
    </source>
</evidence>
<keyword evidence="4" id="KW-0804">Transcription</keyword>
<dbReference type="Pfam" id="PF13377">
    <property type="entry name" value="Peripla_BP_3"/>
    <property type="match status" value="1"/>
</dbReference>
<accession>A0ABV1SJ92</accession>
<evidence type="ECO:0000256" key="2">
    <source>
        <dbReference type="ARBA" id="ARBA00023015"/>
    </source>
</evidence>